<dbReference type="InterPro" id="IPR002125">
    <property type="entry name" value="CMP_dCMP_dom"/>
</dbReference>
<dbReference type="InterPro" id="IPR015517">
    <property type="entry name" value="dCMP_deaminase-rel"/>
</dbReference>
<dbReference type="InterPro" id="IPR016193">
    <property type="entry name" value="Cytidine_deaminase-like"/>
</dbReference>
<dbReference type="GO" id="GO:0005737">
    <property type="term" value="C:cytoplasm"/>
    <property type="evidence" value="ECO:0007669"/>
    <property type="project" value="TreeGrafter"/>
</dbReference>
<protein>
    <submittedName>
        <fullName evidence="3">Anti-phage dCTP deaminase</fullName>
    </submittedName>
</protein>
<dbReference type="PROSITE" id="PS51747">
    <property type="entry name" value="CYT_DCMP_DEAMINASES_2"/>
    <property type="match status" value="1"/>
</dbReference>
<reference evidence="3" key="1">
    <citation type="submission" date="2023-07" db="EMBL/GenBank/DDBJ databases">
        <title>Genome content predicts the carbon catabolic preferences of heterotrophic bacteria.</title>
        <authorList>
            <person name="Gralka M."/>
        </authorList>
    </citation>
    <scope>NUCLEOTIDE SEQUENCE</scope>
    <source>
        <strain evidence="3">C2R13</strain>
    </source>
</reference>
<evidence type="ECO:0000259" key="2">
    <source>
        <dbReference type="PROSITE" id="PS51747"/>
    </source>
</evidence>
<dbReference type="RefSeq" id="WP_303593208.1">
    <property type="nucleotide sequence ID" value="NZ_JAUORK010000005.1"/>
</dbReference>
<organism evidence="3 4">
    <name type="scientific">Cobetia amphilecti</name>
    <dbReference type="NCBI Taxonomy" id="1055104"/>
    <lineage>
        <taxon>Bacteria</taxon>
        <taxon>Pseudomonadati</taxon>
        <taxon>Pseudomonadota</taxon>
        <taxon>Gammaproteobacteria</taxon>
        <taxon>Oceanospirillales</taxon>
        <taxon>Halomonadaceae</taxon>
        <taxon>Cobetia</taxon>
    </lineage>
</organism>
<dbReference type="PANTHER" id="PTHR11086:SF18">
    <property type="entry name" value="DEOXYCYTIDYLATE DEAMINASE"/>
    <property type="match status" value="1"/>
</dbReference>
<dbReference type="AlphaFoldDB" id="A0AAP4WXY0"/>
<sequence>MYYPSISWALKGCKDLMNNKKLESTLLSERSQFILIGLTGRTGSGCTTTASLLSDNDLKFPKASEVSFGENAYFSSMDAKRYNVVSSYADKHSNAFRVIKLSDVIGAALLCLDKEKTMGFIRFSIDESYHEYVERALAEAGYADLKETYNSLNKECDYFLKNDGADTELNADAWLANAGKFAGNLKKAAAEMLGNSYVNIFQGAGDSIRRTTAIVAHYNSVDFNPKGLFELPRIVNRLIKHYRREDKAQGKETYVVIDAIRNPYEAKYFKDRYAAFNLISINAPDEDRKRYLQNKHNYTIKQIDEMDSRESGDSSLSIKRHNSSCSQCGSKASNENEKYNELVLSNVKKCIEISDIHFYNPRNESQNVNVLKAQIAWYLSLMKHPGLVTPTALERVMQIAFTAKMNSGCISRQVGAVVTDQSYSIKSIGWNDVAKGQTPCNLRSLRYLDNFSSDTVYSDYERSNESFRSVAREQLIKVEHLESEGRNLAYCFKSLQHEVDGNKNQVHTRSLHAEENAFLQLSKYGGMGIEGGKLFTTASPCELCAKKAYQLGVKEIIYIDPYPGIAIQHVISIGDNPPSLVQFRGAVGNAYFRLYEPIMPYKDEIEYLS</sequence>
<dbReference type="InterPro" id="IPR027417">
    <property type="entry name" value="P-loop_NTPase"/>
</dbReference>
<dbReference type="NCBIfam" id="NF041025">
    <property type="entry name" value="antiphage_deaminase"/>
    <property type="match status" value="1"/>
</dbReference>
<dbReference type="Gene3D" id="3.40.50.300">
    <property type="entry name" value="P-loop containing nucleotide triphosphate hydrolases"/>
    <property type="match status" value="1"/>
</dbReference>
<proteinExistence type="predicted"/>
<dbReference type="Gene3D" id="3.40.140.10">
    <property type="entry name" value="Cytidine Deaminase, domain 2"/>
    <property type="match status" value="1"/>
</dbReference>
<keyword evidence="1" id="KW-0378">Hydrolase</keyword>
<accession>A0AAP4WXY0</accession>
<evidence type="ECO:0000313" key="3">
    <source>
        <dbReference type="EMBL" id="MDO6671574.1"/>
    </source>
</evidence>
<gene>
    <name evidence="3" type="ORF">Q4535_05520</name>
</gene>
<name>A0AAP4WXY0_9GAMM</name>
<comment type="caution">
    <text evidence="3">The sequence shown here is derived from an EMBL/GenBank/DDBJ whole genome shotgun (WGS) entry which is preliminary data.</text>
</comment>
<dbReference type="PANTHER" id="PTHR11086">
    <property type="entry name" value="DEOXYCYTIDYLATE DEAMINASE-RELATED"/>
    <property type="match status" value="1"/>
</dbReference>
<dbReference type="SUPFAM" id="SSF53927">
    <property type="entry name" value="Cytidine deaminase-like"/>
    <property type="match status" value="1"/>
</dbReference>
<dbReference type="Proteomes" id="UP001170481">
    <property type="component" value="Unassembled WGS sequence"/>
</dbReference>
<dbReference type="GO" id="GO:0004132">
    <property type="term" value="F:dCMP deaminase activity"/>
    <property type="evidence" value="ECO:0007669"/>
    <property type="project" value="TreeGrafter"/>
</dbReference>
<evidence type="ECO:0000256" key="1">
    <source>
        <dbReference type="ARBA" id="ARBA00022801"/>
    </source>
</evidence>
<feature type="domain" description="CMP/dCMP-type deaminase" evidence="2">
    <location>
        <begin position="473"/>
        <end position="584"/>
    </location>
</feature>
<dbReference type="Pfam" id="PF00383">
    <property type="entry name" value="dCMP_cyt_deam_1"/>
    <property type="match status" value="1"/>
</dbReference>
<evidence type="ECO:0000313" key="4">
    <source>
        <dbReference type="Proteomes" id="UP001170481"/>
    </source>
</evidence>
<dbReference type="EMBL" id="JAUORK010000005">
    <property type="protein sequence ID" value="MDO6671574.1"/>
    <property type="molecule type" value="Genomic_DNA"/>
</dbReference>